<dbReference type="AlphaFoldDB" id="A0A9W6ZY96"/>
<evidence type="ECO:0000313" key="4">
    <source>
        <dbReference type="EMBL" id="GMH60131.1"/>
    </source>
</evidence>
<dbReference type="Pfam" id="PF01008">
    <property type="entry name" value="IF-2B"/>
    <property type="match status" value="1"/>
</dbReference>
<dbReference type="InterPro" id="IPR000649">
    <property type="entry name" value="IF-2B-related"/>
</dbReference>
<evidence type="ECO:0000256" key="1">
    <source>
        <dbReference type="ARBA" id="ARBA00023235"/>
    </source>
</evidence>
<keyword evidence="5" id="KW-1185">Reference proteome</keyword>
<feature type="active site" description="Proton donor" evidence="2">
    <location>
        <position position="247"/>
    </location>
</feature>
<dbReference type="GO" id="GO:0005737">
    <property type="term" value="C:cytoplasm"/>
    <property type="evidence" value="ECO:0007669"/>
    <property type="project" value="UniProtKB-SubCell"/>
</dbReference>
<sequence length="755" mass="81496">MSSSLLSLIYDGGNASNTPTLSVLDQRKVPHAKEYIPIKTCADAHRVIKDMNVRGAPLIALVALLGLTCDLAETKKGKDYAMEMIEFLKTSRPTAVNLFNAMEELTSSLNADTNANVDALEVTKTMAERYLAEDLAANKALGDFGAAAVKQIHPKTNKFNIMTICNTGSLATAGHGTALGIIRSLHATSSVESVGILETRPYNQGARLTAFEAVEEQWPNSTLIVDSATPSYMKKIGQVHCAVVGADRVAKNGDTANKIGTYHLALHCRYMGVPFYVASPTTTLDLEIETGAEIVIEERPADELRQASNAPPTIDTWNPAFDVTPASLITGIVTEKGVIYPDSSGKFDVVQFLADPSSAPAPPPLPTPLLAPPSDLLTTSTVPSYICSNLSSVSAVFPSSTTPSSLTAEEINGGNLNYAFVVKSKEGKSLFVKQAPDFVKCLGKDAKLHKERMELEVKTFETWLEISPASSKYLPKIYNFDVDNETFIMEFLGDCEMLEHRLINSPTFTPLIAKGLGEFMGLTHSASHVSQLDYGVAAEYFVNFKNEALRGLQLEYVFTKAFAEGGEKAKVLSESPKFMEGVAEMKRLYVGKQADNLALCHGDLHPGSVMINNDDGKVKIIDPEFAIYGPPGLDLGSLLSGVILATLHHKYLGNDLAAIKGLKAFVIDFITSYRKAAAVLGDSVLDQIVSDAIGFCSCEVARTALGFAGGRLWLQFEDAELKEKALAATVLCARKLMNERENGIVVLESAFDDLL</sequence>
<dbReference type="InterPro" id="IPR005251">
    <property type="entry name" value="IF-M1Pi"/>
</dbReference>
<dbReference type="InterPro" id="IPR042529">
    <property type="entry name" value="IF_2B-like_C"/>
</dbReference>
<comment type="subcellular location">
    <subcellularLocation>
        <location evidence="2">Cytoplasm</location>
    </subcellularLocation>
    <subcellularLocation>
        <location evidence="2">Nucleus</location>
    </subcellularLocation>
</comment>
<feature type="domain" description="Aminoglycoside phosphotransferase" evidence="3">
    <location>
        <begin position="408"/>
        <end position="640"/>
    </location>
</feature>
<dbReference type="InterPro" id="IPR011559">
    <property type="entry name" value="Initiation_fac_2B_a/b/d"/>
</dbReference>
<comment type="caution">
    <text evidence="4">The sequence shown here is derived from an EMBL/GenBank/DDBJ whole genome shotgun (WGS) entry which is preliminary data.</text>
</comment>
<dbReference type="FunFam" id="1.20.120.420:FF:000003">
    <property type="entry name" value="Methylthioribose-1-phosphate isomerase"/>
    <property type="match status" value="1"/>
</dbReference>
<accession>A0A9W6ZY96</accession>
<evidence type="ECO:0000259" key="3">
    <source>
        <dbReference type="Pfam" id="PF01636"/>
    </source>
</evidence>
<dbReference type="PANTHER" id="PTHR43475">
    <property type="entry name" value="METHYLTHIORIBOSE-1-PHOSPHATE ISOMERASE"/>
    <property type="match status" value="1"/>
</dbReference>
<dbReference type="PANTHER" id="PTHR43475:SF1">
    <property type="entry name" value="METHYLTHIORIBOSE-1-PHOSPHATE ISOMERASE"/>
    <property type="match status" value="1"/>
</dbReference>
<dbReference type="GO" id="GO:0019509">
    <property type="term" value="P:L-methionine salvage from methylthioadenosine"/>
    <property type="evidence" value="ECO:0007669"/>
    <property type="project" value="UniProtKB-UniRule"/>
</dbReference>
<dbReference type="InterPro" id="IPR037171">
    <property type="entry name" value="NagB/RpiA_transferase-like"/>
</dbReference>
<dbReference type="Gene3D" id="3.30.200.20">
    <property type="entry name" value="Phosphorylase Kinase, domain 1"/>
    <property type="match status" value="1"/>
</dbReference>
<reference evidence="5" key="1">
    <citation type="journal article" date="2023" name="Commun. Biol.">
        <title>Genome analysis of Parmales, the sister group of diatoms, reveals the evolutionary specialization of diatoms from phago-mixotrophs to photoautotrophs.</title>
        <authorList>
            <person name="Ban H."/>
            <person name="Sato S."/>
            <person name="Yoshikawa S."/>
            <person name="Yamada K."/>
            <person name="Nakamura Y."/>
            <person name="Ichinomiya M."/>
            <person name="Sato N."/>
            <person name="Blanc-Mathieu R."/>
            <person name="Endo H."/>
            <person name="Kuwata A."/>
            <person name="Ogata H."/>
        </authorList>
    </citation>
    <scope>NUCLEOTIDE SEQUENCE [LARGE SCALE GENOMIC DNA]</scope>
    <source>
        <strain evidence="5">NIES 3701</strain>
    </source>
</reference>
<dbReference type="SUPFAM" id="SSF56112">
    <property type="entry name" value="Protein kinase-like (PK-like)"/>
    <property type="match status" value="1"/>
</dbReference>
<dbReference type="FunFam" id="3.40.50.10470:FF:000006">
    <property type="entry name" value="Methylthioribose-1-phosphate isomerase"/>
    <property type="match status" value="1"/>
</dbReference>
<dbReference type="NCBIfam" id="NF004326">
    <property type="entry name" value="PRK05720.1"/>
    <property type="match status" value="1"/>
</dbReference>
<comment type="similarity">
    <text evidence="2">Belongs to the eIF-2B alpha/beta/delta subunits family. MtnA subfamily.</text>
</comment>
<comment type="pathway">
    <text evidence="2">Amino-acid biosynthesis; L-methionine biosynthesis via salvage pathway; L-methionine from S-methyl-5-thio-alpha-D-ribose 1-phosphate: step 1/6.</text>
</comment>
<dbReference type="Gene3D" id="3.90.1200.10">
    <property type="match status" value="1"/>
</dbReference>
<dbReference type="InterPro" id="IPR011009">
    <property type="entry name" value="Kinase-like_dom_sf"/>
</dbReference>
<dbReference type="Pfam" id="PF01636">
    <property type="entry name" value="APH"/>
    <property type="match status" value="1"/>
</dbReference>
<protein>
    <recommendedName>
        <fullName evidence="2">Methylthioribose-1-phosphate isomerase</fullName>
        <shortName evidence="2">M1Pi</shortName>
        <shortName evidence="2">MTR-1-P isomerase</shortName>
        <ecNumber evidence="2">5.3.1.23</ecNumber>
    </recommendedName>
    <alternativeName>
        <fullName evidence="2">S-methyl-5-thioribose-1-phosphate isomerase</fullName>
    </alternativeName>
    <alternativeName>
        <fullName evidence="2">Translation initiation factor eIF-2B subunit alpha/beta/delta-like protein</fullName>
    </alternativeName>
</protein>
<keyword evidence="2" id="KW-0486">Methionine biosynthesis</keyword>
<dbReference type="EC" id="5.3.1.23" evidence="2"/>
<proteinExistence type="inferred from homology"/>
<organism evidence="4 5">
    <name type="scientific">Triparma strigata</name>
    <dbReference type="NCBI Taxonomy" id="1606541"/>
    <lineage>
        <taxon>Eukaryota</taxon>
        <taxon>Sar</taxon>
        <taxon>Stramenopiles</taxon>
        <taxon>Ochrophyta</taxon>
        <taxon>Bolidophyceae</taxon>
        <taxon>Parmales</taxon>
        <taxon>Triparmaceae</taxon>
        <taxon>Triparma</taxon>
    </lineage>
</organism>
<dbReference type="HAMAP" id="MF_01678">
    <property type="entry name" value="Salvage_MtnA"/>
    <property type="match status" value="1"/>
</dbReference>
<feature type="site" description="Transition state stabilizer" evidence="2">
    <location>
        <position position="165"/>
    </location>
</feature>
<comment type="catalytic activity">
    <reaction evidence="2">
        <text>5-(methylsulfanyl)-alpha-D-ribose 1-phosphate = 5-(methylsulfanyl)-D-ribulose 1-phosphate</text>
        <dbReference type="Rhea" id="RHEA:19989"/>
        <dbReference type="ChEBI" id="CHEBI:58533"/>
        <dbReference type="ChEBI" id="CHEBI:58548"/>
        <dbReference type="EC" id="5.3.1.23"/>
    </reaction>
</comment>
<comment type="function">
    <text evidence="2">Catalyzes the interconversion of methylthioribose-1-phosphate (MTR-1-P) into methylthioribulose-1-phosphate (MTRu-1-P).</text>
</comment>
<gene>
    <name evidence="4" type="ORF">TrST_g8367</name>
</gene>
<dbReference type="GO" id="GO:0005634">
    <property type="term" value="C:nucleus"/>
    <property type="evidence" value="ECO:0007669"/>
    <property type="project" value="UniProtKB-SubCell"/>
</dbReference>
<dbReference type="Gene3D" id="3.40.50.10470">
    <property type="entry name" value="Translation initiation factor eif-2b, domain 2"/>
    <property type="match status" value="1"/>
</dbReference>
<name>A0A9W6ZY96_9STRA</name>
<keyword evidence="2" id="KW-0028">Amino-acid biosynthesis</keyword>
<dbReference type="EMBL" id="BRXY01000063">
    <property type="protein sequence ID" value="GMH60131.1"/>
    <property type="molecule type" value="Genomic_DNA"/>
</dbReference>
<keyword evidence="2" id="KW-0963">Cytoplasm</keyword>
<dbReference type="GO" id="GO:0046523">
    <property type="term" value="F:S-methyl-5-thioribose-1-phosphate isomerase activity"/>
    <property type="evidence" value="ECO:0007669"/>
    <property type="project" value="UniProtKB-UniRule"/>
</dbReference>
<dbReference type="NCBIfam" id="TIGR00512">
    <property type="entry name" value="salvage_mtnA"/>
    <property type="match status" value="1"/>
</dbReference>
<dbReference type="OrthoDB" id="2461at2759"/>
<keyword evidence="2" id="KW-0539">Nucleus</keyword>
<dbReference type="InterPro" id="IPR027363">
    <property type="entry name" value="M1Pi_N"/>
</dbReference>
<dbReference type="Gene3D" id="1.20.120.420">
    <property type="entry name" value="translation initiation factor eif-2b, domain 1"/>
    <property type="match status" value="1"/>
</dbReference>
<evidence type="ECO:0000256" key="2">
    <source>
        <dbReference type="HAMAP-Rule" id="MF_03119"/>
    </source>
</evidence>
<dbReference type="InterPro" id="IPR002575">
    <property type="entry name" value="Aminoglycoside_PTrfase"/>
</dbReference>
<dbReference type="SUPFAM" id="SSF100950">
    <property type="entry name" value="NagB/RpiA/CoA transferase-like"/>
    <property type="match status" value="1"/>
</dbReference>
<evidence type="ECO:0000313" key="5">
    <source>
        <dbReference type="Proteomes" id="UP001165085"/>
    </source>
</evidence>
<dbReference type="NCBIfam" id="TIGR00524">
    <property type="entry name" value="eIF-2B_rel"/>
    <property type="match status" value="1"/>
</dbReference>
<dbReference type="Proteomes" id="UP001165085">
    <property type="component" value="Unassembled WGS sequence"/>
</dbReference>
<keyword evidence="1 2" id="KW-0413">Isomerase</keyword>